<evidence type="ECO:0000313" key="9">
    <source>
        <dbReference type="EMBL" id="TCO22736.1"/>
    </source>
</evidence>
<dbReference type="Pfam" id="PF13631">
    <property type="entry name" value="Cytochrom_B_N_2"/>
    <property type="match status" value="1"/>
</dbReference>
<keyword evidence="7" id="KW-1133">Transmembrane helix</keyword>
<comment type="catalytic activity">
    <reaction evidence="4">
        <text>a quinol + 2 Fe(III)-[cytochrome c](out) = a quinone + 2 Fe(II)-[cytochrome c](out) + 2 H(+)(out)</text>
        <dbReference type="Rhea" id="RHEA:11484"/>
        <dbReference type="Rhea" id="RHEA-COMP:10350"/>
        <dbReference type="Rhea" id="RHEA-COMP:14399"/>
        <dbReference type="ChEBI" id="CHEBI:15378"/>
        <dbReference type="ChEBI" id="CHEBI:24646"/>
        <dbReference type="ChEBI" id="CHEBI:29033"/>
        <dbReference type="ChEBI" id="CHEBI:29034"/>
        <dbReference type="ChEBI" id="CHEBI:132124"/>
        <dbReference type="EC" id="7.1.1.8"/>
    </reaction>
</comment>
<dbReference type="EC" id="7.1.1.8" evidence="2"/>
<dbReference type="PANTHER" id="PTHR19271">
    <property type="entry name" value="CYTOCHROME B"/>
    <property type="match status" value="1"/>
</dbReference>
<proteinExistence type="predicted"/>
<evidence type="ECO:0000256" key="4">
    <source>
        <dbReference type="ARBA" id="ARBA00029351"/>
    </source>
</evidence>
<feature type="region of interest" description="Disordered" evidence="6">
    <location>
        <begin position="485"/>
        <end position="517"/>
    </location>
</feature>
<comment type="caution">
    <text evidence="9">The sequence shown here is derived from an EMBL/GenBank/DDBJ whole genome shotgun (WGS) entry which is preliminary data.</text>
</comment>
<protein>
    <recommendedName>
        <fullName evidence="3">Cytochrome bc1 complex cytochrome b subunit</fullName>
        <ecNumber evidence="2">7.1.1.8</ecNumber>
    </recommendedName>
    <alternativeName>
        <fullName evidence="5">Cytochrome bc1 reductase complex subunit QcrB</fullName>
    </alternativeName>
</protein>
<dbReference type="Gene3D" id="1.20.810.10">
    <property type="entry name" value="Cytochrome Bc1 Complex, Chain C"/>
    <property type="match status" value="1"/>
</dbReference>
<comment type="cofactor">
    <cofactor evidence="1">
        <name>heme</name>
        <dbReference type="ChEBI" id="CHEBI:30413"/>
    </cofactor>
</comment>
<keyword evidence="7" id="KW-0812">Transmembrane</keyword>
<evidence type="ECO:0000256" key="6">
    <source>
        <dbReference type="SAM" id="MobiDB-lite"/>
    </source>
</evidence>
<dbReference type="RefSeq" id="WP_132189463.1">
    <property type="nucleotide sequence ID" value="NZ_SLWM01000006.1"/>
</dbReference>
<dbReference type="InterPro" id="IPR027387">
    <property type="entry name" value="Cytb/b6-like_sf"/>
</dbReference>
<feature type="transmembrane region" description="Helical" evidence="7">
    <location>
        <begin position="20"/>
        <end position="43"/>
    </location>
</feature>
<evidence type="ECO:0000313" key="10">
    <source>
        <dbReference type="Proteomes" id="UP000295818"/>
    </source>
</evidence>
<dbReference type="EMBL" id="SLWM01000006">
    <property type="protein sequence ID" value="TCO22736.1"/>
    <property type="molecule type" value="Genomic_DNA"/>
</dbReference>
<evidence type="ECO:0000259" key="8">
    <source>
        <dbReference type="PROSITE" id="PS51002"/>
    </source>
</evidence>
<feature type="transmembrane region" description="Helical" evidence="7">
    <location>
        <begin position="307"/>
        <end position="332"/>
    </location>
</feature>
<feature type="transmembrane region" description="Helical" evidence="7">
    <location>
        <begin position="229"/>
        <end position="253"/>
    </location>
</feature>
<sequence>MHRSMRNLRGRVFPDHWSLLFGQIAFYSFVVVLVTGVVLMVPYEPSVDHVVYDGPYAPLRGVSMSRALDSTLAISFEVRAGLLVRQVHHWASLLMVAAIMLHLLRLFFTGGFRRPRRLSWLVAFGLLIVTLGACLTGTSLPDDMLSGSSLAVTDGVVKAIPIVGSDLSALLFGGEFPGNVIARFYPLHVYVLPAVLVALFIALAVLALKHGPAQFAGPGRTNDNVVGRPAVVAAVKGAGLFCFVVGVALLMGATATINPVWMYGPADPANASAGIGPAWYLAFLDGALRLAPGWEVVWWGRTVTLAILLPVTLCTLFLVLVAVYPFIESWIIGDRTDQNLLERPRNNPTRTGIGAAGIVFYGVLWAAAGADTMAVLFHLSVNSLIHLFQVLLIVGPPAALVLTRRICVGLQGRDLEIAVHGIETGRVVRLPDGGYIEDHRPVNAYRRWRLAGFAPAAPAPLPDTGHRSSPARRLHVRLATFFDQDRLTPSARDRPLPLAPGKQAIRPSPKSGAEQQT</sequence>
<dbReference type="PROSITE" id="PS51002">
    <property type="entry name" value="CYTB_NTER"/>
    <property type="match status" value="1"/>
</dbReference>
<keyword evidence="7" id="KW-0472">Membrane</keyword>
<evidence type="ECO:0000256" key="5">
    <source>
        <dbReference type="ARBA" id="ARBA00029568"/>
    </source>
</evidence>
<evidence type="ECO:0000256" key="3">
    <source>
        <dbReference type="ARBA" id="ARBA00016116"/>
    </source>
</evidence>
<keyword evidence="10" id="KW-1185">Reference proteome</keyword>
<feature type="transmembrane region" description="Helical" evidence="7">
    <location>
        <begin position="187"/>
        <end position="208"/>
    </location>
</feature>
<dbReference type="InterPro" id="IPR036150">
    <property type="entry name" value="Cyt_b/b6_C_sf"/>
</dbReference>
<dbReference type="InterPro" id="IPR016174">
    <property type="entry name" value="Di-haem_cyt_TM"/>
</dbReference>
<organism evidence="9 10">
    <name type="scientific">Kribbella orskensis</name>
    <dbReference type="NCBI Taxonomy" id="2512216"/>
    <lineage>
        <taxon>Bacteria</taxon>
        <taxon>Bacillati</taxon>
        <taxon>Actinomycetota</taxon>
        <taxon>Actinomycetes</taxon>
        <taxon>Propionibacteriales</taxon>
        <taxon>Kribbellaceae</taxon>
        <taxon>Kribbella</taxon>
    </lineage>
</organism>
<evidence type="ECO:0000256" key="7">
    <source>
        <dbReference type="SAM" id="Phobius"/>
    </source>
</evidence>
<feature type="transmembrane region" description="Helical" evidence="7">
    <location>
        <begin position="383"/>
        <end position="403"/>
    </location>
</feature>
<accession>A0ABY2BK92</accession>
<feature type="transmembrane region" description="Helical" evidence="7">
    <location>
        <begin position="353"/>
        <end position="377"/>
    </location>
</feature>
<dbReference type="PANTHER" id="PTHR19271:SF16">
    <property type="entry name" value="CYTOCHROME B"/>
    <property type="match status" value="1"/>
</dbReference>
<dbReference type="Proteomes" id="UP000295818">
    <property type="component" value="Unassembled WGS sequence"/>
</dbReference>
<dbReference type="SUPFAM" id="SSF81342">
    <property type="entry name" value="Transmembrane di-heme cytochromes"/>
    <property type="match status" value="1"/>
</dbReference>
<dbReference type="SUPFAM" id="SSF81648">
    <property type="entry name" value="a domain/subunit of cytochrome bc1 complex (Ubiquinol-cytochrome c reductase)"/>
    <property type="match status" value="1"/>
</dbReference>
<evidence type="ECO:0000256" key="2">
    <source>
        <dbReference type="ARBA" id="ARBA00012951"/>
    </source>
</evidence>
<dbReference type="InterPro" id="IPR005797">
    <property type="entry name" value="Cyt_b/b6_N"/>
</dbReference>
<gene>
    <name evidence="9" type="ORF">EV644_10643</name>
</gene>
<evidence type="ECO:0000256" key="1">
    <source>
        <dbReference type="ARBA" id="ARBA00001971"/>
    </source>
</evidence>
<feature type="transmembrane region" description="Helical" evidence="7">
    <location>
        <begin position="120"/>
        <end position="140"/>
    </location>
</feature>
<name>A0ABY2BK92_9ACTN</name>
<feature type="transmembrane region" description="Helical" evidence="7">
    <location>
        <begin position="87"/>
        <end position="108"/>
    </location>
</feature>
<feature type="compositionally biased region" description="Basic and acidic residues" evidence="6">
    <location>
        <begin position="485"/>
        <end position="495"/>
    </location>
</feature>
<reference evidence="9 10" key="1">
    <citation type="journal article" date="2015" name="Stand. Genomic Sci.">
        <title>Genomic Encyclopedia of Bacterial and Archaeal Type Strains, Phase III: the genomes of soil and plant-associated and newly described type strains.</title>
        <authorList>
            <person name="Whitman W.B."/>
            <person name="Woyke T."/>
            <person name="Klenk H.P."/>
            <person name="Zhou Y."/>
            <person name="Lilburn T.G."/>
            <person name="Beck B.J."/>
            <person name="De Vos P."/>
            <person name="Vandamme P."/>
            <person name="Eisen J.A."/>
            <person name="Garrity G."/>
            <person name="Hugenholtz P."/>
            <person name="Kyrpides N.C."/>
        </authorList>
    </citation>
    <scope>NUCLEOTIDE SEQUENCE [LARGE SCALE GENOMIC DNA]</scope>
    <source>
        <strain evidence="9 10">VKM Ac-2538</strain>
    </source>
</reference>
<feature type="domain" description="Cytochrome b/b6 N-terminal region profile" evidence="8">
    <location>
        <begin position="1"/>
        <end position="216"/>
    </location>
</feature>